<dbReference type="RefSeq" id="WP_107376431.1">
    <property type="nucleotide sequence ID" value="NZ_CP045927.1"/>
</dbReference>
<evidence type="ECO:0000256" key="1">
    <source>
        <dbReference type="SAM" id="Phobius"/>
    </source>
</evidence>
<keyword evidence="1" id="KW-0812">Transmembrane</keyword>
<dbReference type="Proteomes" id="UP000646308">
    <property type="component" value="Unassembled WGS sequence"/>
</dbReference>
<reference evidence="2" key="1">
    <citation type="submission" date="2019-11" db="EMBL/GenBank/DDBJ databases">
        <title>Whole genome comparisons of Staphylococcus agnetis isolates from cattle and chickens.</title>
        <authorList>
            <person name="Rhoads D."/>
            <person name="Shwani A."/>
            <person name="Adkins P."/>
            <person name="Calcutt M."/>
            <person name="Middleton J."/>
        </authorList>
    </citation>
    <scope>NUCLEOTIDE SEQUENCE</scope>
    <source>
        <strain evidence="2">1387</strain>
    </source>
</reference>
<keyword evidence="1" id="KW-1133">Transmembrane helix</keyword>
<feature type="transmembrane region" description="Helical" evidence="1">
    <location>
        <begin position="129"/>
        <end position="149"/>
    </location>
</feature>
<dbReference type="AlphaFoldDB" id="A0AAW9YSU5"/>
<evidence type="ECO:0008006" key="4">
    <source>
        <dbReference type="Google" id="ProtNLM"/>
    </source>
</evidence>
<sequence length="206" mass="23751">MKVSNESSQVFEHQFHNHSLHKTQLNPKKRRSWISFILTLIALVLSAIAAYHMYFNTLFKMNFIDQTVNYQQFKNVIQELGHQSLIDTRDLESNLNILLTMIHVFFILVFINIVLSILILVFNRTLIKLLNVVIALCATLIPIAILFMIREAAQALASKFSHYLGNLEPSALLTEANGLHNAIIFSSIATLFYFISLFFRNRRPKL</sequence>
<accession>A0AAW9YSU5</accession>
<dbReference type="EMBL" id="WMFL01000079">
    <property type="protein sequence ID" value="NJI02662.1"/>
    <property type="molecule type" value="Genomic_DNA"/>
</dbReference>
<keyword evidence="1" id="KW-0472">Membrane</keyword>
<protein>
    <recommendedName>
        <fullName evidence="4">DUF4064 domain-containing protein</fullName>
    </recommendedName>
</protein>
<feature type="transmembrane region" description="Helical" evidence="1">
    <location>
        <begin position="97"/>
        <end position="122"/>
    </location>
</feature>
<evidence type="ECO:0000313" key="2">
    <source>
        <dbReference type="EMBL" id="NJI02662.1"/>
    </source>
</evidence>
<comment type="caution">
    <text evidence="2">The sequence shown here is derived from an EMBL/GenBank/DDBJ whole genome shotgun (WGS) entry which is preliminary data.</text>
</comment>
<feature type="transmembrane region" description="Helical" evidence="1">
    <location>
        <begin position="33"/>
        <end position="54"/>
    </location>
</feature>
<feature type="transmembrane region" description="Helical" evidence="1">
    <location>
        <begin position="179"/>
        <end position="199"/>
    </location>
</feature>
<proteinExistence type="predicted"/>
<gene>
    <name evidence="2" type="ORF">GLV84_07470</name>
</gene>
<evidence type="ECO:0000313" key="3">
    <source>
        <dbReference type="Proteomes" id="UP000646308"/>
    </source>
</evidence>
<organism evidence="2 3">
    <name type="scientific">Staphylococcus agnetis</name>
    <dbReference type="NCBI Taxonomy" id="985762"/>
    <lineage>
        <taxon>Bacteria</taxon>
        <taxon>Bacillati</taxon>
        <taxon>Bacillota</taxon>
        <taxon>Bacilli</taxon>
        <taxon>Bacillales</taxon>
        <taxon>Staphylococcaceae</taxon>
        <taxon>Staphylococcus</taxon>
    </lineage>
</organism>
<dbReference type="GeneID" id="57692419"/>
<name>A0AAW9YSU5_9STAP</name>